<dbReference type="Pfam" id="PF02514">
    <property type="entry name" value="CobN-Mg_chel"/>
    <property type="match status" value="1"/>
</dbReference>
<feature type="region of interest" description="Disordered" evidence="1">
    <location>
        <begin position="684"/>
        <end position="733"/>
    </location>
</feature>
<organism evidence="3 4">
    <name type="scientific">Natrialba hulunbeirensis JCM 10989</name>
    <dbReference type="NCBI Taxonomy" id="1227493"/>
    <lineage>
        <taxon>Archaea</taxon>
        <taxon>Methanobacteriati</taxon>
        <taxon>Methanobacteriota</taxon>
        <taxon>Stenosarchaea group</taxon>
        <taxon>Halobacteria</taxon>
        <taxon>Halobacteriales</taxon>
        <taxon>Natrialbaceae</taxon>
        <taxon>Natrialba</taxon>
    </lineage>
</organism>
<dbReference type="Proteomes" id="UP000011519">
    <property type="component" value="Unassembled WGS sequence"/>
</dbReference>
<name>L9ZNV0_9EURY</name>
<evidence type="ECO:0000256" key="1">
    <source>
        <dbReference type="SAM" id="MobiDB-lite"/>
    </source>
</evidence>
<feature type="region of interest" description="Disordered" evidence="1">
    <location>
        <begin position="840"/>
        <end position="868"/>
    </location>
</feature>
<dbReference type="InterPro" id="IPR003672">
    <property type="entry name" value="CobN/Mg_chltase"/>
</dbReference>
<dbReference type="PANTHER" id="PTHR44119:SF7">
    <property type="entry name" value="MAGNESIUM CHELATASE SUBUNIT"/>
    <property type="match status" value="1"/>
</dbReference>
<comment type="caution">
    <text evidence="3">The sequence shown here is derived from an EMBL/GenBank/DDBJ whole genome shotgun (WGS) entry which is preliminary data.</text>
</comment>
<dbReference type="EMBL" id="AOIM01000041">
    <property type="protein sequence ID" value="ELY87746.1"/>
    <property type="molecule type" value="Genomic_DNA"/>
</dbReference>
<dbReference type="STRING" id="1227493.C483_17643"/>
<protein>
    <submittedName>
        <fullName evidence="3">Cobaltochelatase</fullName>
    </submittedName>
</protein>
<gene>
    <name evidence="3" type="ORF">C483_17643</name>
</gene>
<dbReference type="CDD" id="cd10150">
    <property type="entry name" value="CobN_like"/>
    <property type="match status" value="1"/>
</dbReference>
<evidence type="ECO:0000313" key="4">
    <source>
        <dbReference type="Proteomes" id="UP000011519"/>
    </source>
</evidence>
<reference evidence="3 4" key="1">
    <citation type="journal article" date="2014" name="PLoS Genet.">
        <title>Phylogenetically driven sequencing of extremely halophilic archaea reveals strategies for static and dynamic osmo-response.</title>
        <authorList>
            <person name="Becker E.A."/>
            <person name="Seitzer P.M."/>
            <person name="Tritt A."/>
            <person name="Larsen D."/>
            <person name="Krusor M."/>
            <person name="Yao A.I."/>
            <person name="Wu D."/>
            <person name="Madern D."/>
            <person name="Eisen J.A."/>
            <person name="Darling A.E."/>
            <person name="Facciotti M.T."/>
        </authorList>
    </citation>
    <scope>NUCLEOTIDE SEQUENCE [LARGE SCALE GENOMIC DNA]</scope>
    <source>
        <strain evidence="3 4">JCM 10989</strain>
    </source>
</reference>
<feature type="region of interest" description="Disordered" evidence="1">
    <location>
        <begin position="269"/>
        <end position="293"/>
    </location>
</feature>
<dbReference type="PATRIC" id="fig|1227493.4.peg.3546"/>
<evidence type="ECO:0000313" key="3">
    <source>
        <dbReference type="EMBL" id="ELY87746.1"/>
    </source>
</evidence>
<keyword evidence="4" id="KW-1185">Reference proteome</keyword>
<proteinExistence type="predicted"/>
<feature type="domain" description="CobN/magnesium chelatase" evidence="2">
    <location>
        <begin position="109"/>
        <end position="1333"/>
    </location>
</feature>
<dbReference type="PANTHER" id="PTHR44119">
    <property type="entry name" value="MAGNESIUM-CHELATASE SUBUNIT CHLH, CHLOROPLASTIC"/>
    <property type="match status" value="1"/>
</dbReference>
<dbReference type="OrthoDB" id="192131at2157"/>
<feature type="region of interest" description="Disordered" evidence="1">
    <location>
        <begin position="228"/>
        <end position="250"/>
    </location>
</feature>
<dbReference type="RefSeq" id="WP_006654662.1">
    <property type="nucleotide sequence ID" value="NZ_AOIM01000041.1"/>
</dbReference>
<accession>L9ZNV0</accession>
<evidence type="ECO:0000259" key="2">
    <source>
        <dbReference type="Pfam" id="PF02514"/>
    </source>
</evidence>
<sequence length="1365" mass="150789">MAHIGIYTATENELGSIGRAAERLEDVELVVRSESDLDDEAAIDEFVDELHDAGAAIFWLHGAEDSMPGYDYATGALEEANVPLIVKATGDAFAFEDTTVADDHRDLAYEYLEKGGTINVANLCRFLVAEYEDRVLEYDEPQELPTEGVYHPDYPGVGYEELLETHDSDRPTVAIWFYESHWTHENTRYVDRQVRALEEQGANALPIFCNPATDTDEQEDAEWVTDNWLLDEDGEVSETPREGGETAGGQPVVDAVLSSFMFSLSMDERGRSASGEGWNPSGSRTQSGDDEGESAEDVFLDRLGVPVLQTVTTMRSRSRYESSDTGVMGFELALSVALPEFDGNVITHPISGKERTDDEAGIGSAPKHHFPIDDRIDHATRLAVNWAQLRHTPNEEKQIAVVLHNYPPSDDGIGTAFGLDSPESTVNLLGELDERGYNLDGEMPDDGQTLVEKLTSQLTLEDRWVAPEDVRDLSVDVVSPDTYEEWFSDADEGFQENVVEEWGEAPDRPFAIPGVEFGNVLVTVQPPRGFGMDPSKVYHDSDLQPPHDYYAFYGWLRNEFEVDGVVHLGTHGSLEWLPGKTVGLDGESAPDQLIDDVPNVYPYIVNNPGEGTQAKRRSYAAIVDYLTPVMRSAGTYDELAELEELANQYREAGMEDARADDGEHLEELIREKVEELDLAVELGIAGEIDESEAPRASEKSSGERSDPRDEKADVRGPDEAGSTLAEGDVDGDEVDVDELVERVHEYLTDVKTTQIRLGLHTMSEPPKDERLVEYLVALTRLENPGAPSLRESVAGALGVDYETMLNAPGEYDEDLGMTYAEAADVVHETSLDLVETLAEHDFDVPESEREMGSDDVSSEQREDEARQTKSDVEVNMNLLVVDLETIGDARAKSGAHDDLRKALAYICEEAQPRVQGAEDEIPRTADALSGEYVPPGGSGAPTRGGVDLLPTARNFYTLDPRKVPAKPAWQVGREVAEGVLERHHDENDEYPEEIGVVAWGTPTVRTRGETIAQVLAMMGVEPQWTDAGRIDDVEPIPLEELDRPRIDVTTRVSGLFRDAFPAAAGVIHDAVDAVVDLDEPHEMNYVKKHVEEEAEELQDEEGLDESDAHKAAKHRVFTTKPGGYGAGTNKAVDEGNWDDRSDLASVYVQWGGYAMGSRGRVLDAHDAFERRLSSVDATVKIEDTMEQDEFDSSDWYAFHGGFISAVSEISGEEPASYVGDSSDPDNVDVYTNEEKVRKAMRSRVLNPDWLESMEEHGYKGAGDLSTTVDVTLGWDATTGVVSDTLWEAVAEKFAFDEERQEWLRDVNPWALESITDTLLEAIERDLWNADEETVDRLRDLNLEVEGDLEAQTTNEAVGAGVTTDD</sequence>
<feature type="compositionally biased region" description="Basic and acidic residues" evidence="1">
    <location>
        <begin position="692"/>
        <end position="718"/>
    </location>
</feature>